<keyword evidence="3" id="KW-1185">Reference proteome</keyword>
<dbReference type="PANTHER" id="PTHR43546">
    <property type="entry name" value="UPF0173 METAL-DEPENDENT HYDROLASE MJ1163-RELATED"/>
    <property type="match status" value="1"/>
</dbReference>
<dbReference type="PANTHER" id="PTHR43546:SF3">
    <property type="entry name" value="UPF0173 METAL-DEPENDENT HYDROLASE MJ1163"/>
    <property type="match status" value="1"/>
</dbReference>
<comment type="caution">
    <text evidence="2">The sequence shown here is derived from an EMBL/GenBank/DDBJ whole genome shotgun (WGS) entry which is preliminary data.</text>
</comment>
<dbReference type="Gene3D" id="3.60.15.10">
    <property type="entry name" value="Ribonuclease Z/Hydroxyacylglutathione hydrolase-like"/>
    <property type="match status" value="1"/>
</dbReference>
<dbReference type="SUPFAM" id="SSF56281">
    <property type="entry name" value="Metallo-hydrolase/oxidoreductase"/>
    <property type="match status" value="1"/>
</dbReference>
<reference evidence="2 3" key="1">
    <citation type="submission" date="2022-06" db="EMBL/GenBank/DDBJ databases">
        <title>Genomic Encyclopedia of Archaeal and Bacterial Type Strains, Phase II (KMG-II): from individual species to whole genera.</title>
        <authorList>
            <person name="Goeker M."/>
        </authorList>
    </citation>
    <scope>NUCLEOTIDE SEQUENCE [LARGE SCALE GENOMIC DNA]</scope>
    <source>
        <strain evidence="2 3">DSM 44693</strain>
    </source>
</reference>
<feature type="domain" description="Metallo-beta-lactamase" evidence="1">
    <location>
        <begin position="7"/>
        <end position="182"/>
    </location>
</feature>
<dbReference type="InterPro" id="IPR050114">
    <property type="entry name" value="UPF0173_UPF0282_UlaG_hydrolase"/>
</dbReference>
<sequence>MRITHFGHSCLLVEIDGTTILFDPGTLSHGLAGITGLDAILVTHQHADHMDVDGLPDLVAANPNAALYADPQTTQQLNDDDVAGTWTAANAGDEFTVGSVTARVAGGEHAIIHPDIPGIDNVAYLLGDADRPAKFMHPGDSLFVPQEKVDVLATPAAAPWMKAGEGVDYLRAVAPRVAFPIHEAILSDAGVGFFNGLLQNMKSDGTDFLVLPREDALDIS</sequence>
<protein>
    <submittedName>
        <fullName evidence="2">L-ascorbate metabolism protein UlaG, beta-lactamase superfamily</fullName>
    </submittedName>
</protein>
<evidence type="ECO:0000313" key="3">
    <source>
        <dbReference type="Proteomes" id="UP001206895"/>
    </source>
</evidence>
<evidence type="ECO:0000313" key="2">
    <source>
        <dbReference type="EMBL" id="MCP2177395.1"/>
    </source>
</evidence>
<dbReference type="RefSeq" id="WP_253662335.1">
    <property type="nucleotide sequence ID" value="NZ_BAAAJQ010000001.1"/>
</dbReference>
<dbReference type="SMART" id="SM00849">
    <property type="entry name" value="Lactamase_B"/>
    <property type="match status" value="1"/>
</dbReference>
<gene>
    <name evidence="2" type="ORF">LX13_003223</name>
</gene>
<accession>A0ABT1HHT8</accession>
<evidence type="ECO:0000259" key="1">
    <source>
        <dbReference type="SMART" id="SM00849"/>
    </source>
</evidence>
<name>A0ABT1HHT8_9NOCA</name>
<dbReference type="EMBL" id="JAMTCJ010000003">
    <property type="protein sequence ID" value="MCP2177395.1"/>
    <property type="molecule type" value="Genomic_DNA"/>
</dbReference>
<dbReference type="Proteomes" id="UP001206895">
    <property type="component" value="Unassembled WGS sequence"/>
</dbReference>
<proteinExistence type="predicted"/>
<dbReference type="InterPro" id="IPR001279">
    <property type="entry name" value="Metallo-B-lactamas"/>
</dbReference>
<dbReference type="InterPro" id="IPR036866">
    <property type="entry name" value="RibonucZ/Hydroxyglut_hydro"/>
</dbReference>
<dbReference type="Pfam" id="PF13483">
    <property type="entry name" value="Lactamase_B_3"/>
    <property type="match status" value="1"/>
</dbReference>
<organism evidence="2 3">
    <name type="scientific">Williamsia maris</name>
    <dbReference type="NCBI Taxonomy" id="72806"/>
    <lineage>
        <taxon>Bacteria</taxon>
        <taxon>Bacillati</taxon>
        <taxon>Actinomycetota</taxon>
        <taxon>Actinomycetes</taxon>
        <taxon>Mycobacteriales</taxon>
        <taxon>Nocardiaceae</taxon>
        <taxon>Williamsia</taxon>
    </lineage>
</organism>